<organism evidence="12 13">
    <name type="scientific">Cyphellophora europaea (strain CBS 101466)</name>
    <name type="common">Phialophora europaea</name>
    <dbReference type="NCBI Taxonomy" id="1220924"/>
    <lineage>
        <taxon>Eukaryota</taxon>
        <taxon>Fungi</taxon>
        <taxon>Dikarya</taxon>
        <taxon>Ascomycota</taxon>
        <taxon>Pezizomycotina</taxon>
        <taxon>Eurotiomycetes</taxon>
        <taxon>Chaetothyriomycetidae</taxon>
        <taxon>Chaetothyriales</taxon>
        <taxon>Cyphellophoraceae</taxon>
        <taxon>Cyphellophora</taxon>
    </lineage>
</organism>
<comment type="catalytic activity">
    <reaction evidence="1 9">
        <text>S-ubiquitinyl-[E2 ubiquitin-conjugating enzyme]-L-cysteine + [acceptor protein]-L-lysine = [E2 ubiquitin-conjugating enzyme]-L-cysteine + N(6)-ubiquitinyl-[acceptor protein]-L-lysine.</text>
        <dbReference type="EC" id="2.3.2.27"/>
    </reaction>
</comment>
<dbReference type="PROSITE" id="PS51157">
    <property type="entry name" value="ZF_UBR"/>
    <property type="match status" value="1"/>
</dbReference>
<evidence type="ECO:0000256" key="7">
    <source>
        <dbReference type="ARBA" id="ARBA00046341"/>
    </source>
</evidence>
<dbReference type="InParanoid" id="W2RSY9"/>
<evidence type="ECO:0000256" key="3">
    <source>
        <dbReference type="ARBA" id="ARBA00022723"/>
    </source>
</evidence>
<keyword evidence="6 9" id="KW-0862">Zinc</keyword>
<dbReference type="Pfam" id="PF02207">
    <property type="entry name" value="zf-UBR"/>
    <property type="match status" value="1"/>
</dbReference>
<dbReference type="InterPro" id="IPR044046">
    <property type="entry name" value="E3_ligase_UBR-like_C"/>
</dbReference>
<dbReference type="Pfam" id="PF18995">
    <property type="entry name" value="PRT6_C"/>
    <property type="match status" value="2"/>
</dbReference>
<dbReference type="InterPro" id="IPR003126">
    <property type="entry name" value="Znf_UBR"/>
</dbReference>
<dbReference type="InterPro" id="IPR042065">
    <property type="entry name" value="E3_ELL-like"/>
</dbReference>
<evidence type="ECO:0000313" key="12">
    <source>
        <dbReference type="EMBL" id="ETN39410.1"/>
    </source>
</evidence>
<dbReference type="CDD" id="cd16482">
    <property type="entry name" value="RING-H2_UBR1-like"/>
    <property type="match status" value="1"/>
</dbReference>
<dbReference type="PANTHER" id="PTHR21497:SF24">
    <property type="entry name" value="E3 UBIQUITIN-PROTEIN LIGASE UBR1"/>
    <property type="match status" value="1"/>
</dbReference>
<feature type="zinc finger region" description="UBR-type" evidence="8">
    <location>
        <begin position="84"/>
        <end position="156"/>
    </location>
</feature>
<dbReference type="InterPro" id="IPR036390">
    <property type="entry name" value="WH_DNA-bd_sf"/>
</dbReference>
<dbReference type="Gene3D" id="1.10.10.2670">
    <property type="entry name" value="E3 ubiquitin-protein ligase"/>
    <property type="match status" value="1"/>
</dbReference>
<keyword evidence="4 9" id="KW-0863">Zinc-finger</keyword>
<proteinExistence type="inferred from homology"/>
<dbReference type="EC" id="2.3.2.27" evidence="9"/>
<evidence type="ECO:0000256" key="10">
    <source>
        <dbReference type="SAM" id="MobiDB-lite"/>
    </source>
</evidence>
<dbReference type="Proteomes" id="UP000030752">
    <property type="component" value="Unassembled WGS sequence"/>
</dbReference>
<dbReference type="HOGENOM" id="CLU_000684_1_0_1"/>
<name>W2RSY9_CYPE1</name>
<feature type="domain" description="UBR-type" evidence="11">
    <location>
        <begin position="84"/>
        <end position="156"/>
    </location>
</feature>
<evidence type="ECO:0000256" key="1">
    <source>
        <dbReference type="ARBA" id="ARBA00000900"/>
    </source>
</evidence>
<dbReference type="FunCoup" id="W2RSY9">
    <property type="interactions" value="62"/>
</dbReference>
<dbReference type="GO" id="GO:0005737">
    <property type="term" value="C:cytoplasm"/>
    <property type="evidence" value="ECO:0007669"/>
    <property type="project" value="TreeGrafter"/>
</dbReference>
<dbReference type="Pfam" id="PF22960">
    <property type="entry name" value="WHD_UBR1"/>
    <property type="match status" value="1"/>
</dbReference>
<protein>
    <recommendedName>
        <fullName evidence="9">E3 ubiquitin-protein ligase</fullName>
        <ecNumber evidence="9">2.3.2.27</ecNumber>
    </recommendedName>
</protein>
<comment type="pathway">
    <text evidence="9">Protein modification; protein ubiquitination.</text>
</comment>
<dbReference type="EMBL" id="KB822721">
    <property type="protein sequence ID" value="ETN39410.1"/>
    <property type="molecule type" value="Genomic_DNA"/>
</dbReference>
<dbReference type="GO" id="GO:0008270">
    <property type="term" value="F:zinc ion binding"/>
    <property type="evidence" value="ECO:0007669"/>
    <property type="project" value="UniProtKB-UniRule"/>
</dbReference>
<feature type="region of interest" description="Disordered" evidence="10">
    <location>
        <begin position="447"/>
        <end position="525"/>
    </location>
</feature>
<dbReference type="UniPathway" id="UPA00143"/>
<dbReference type="eggNOG" id="KOG1140">
    <property type="taxonomic scope" value="Eukaryota"/>
</dbReference>
<keyword evidence="5 9" id="KW-0833">Ubl conjugation pathway</keyword>
<evidence type="ECO:0000313" key="13">
    <source>
        <dbReference type="Proteomes" id="UP000030752"/>
    </source>
</evidence>
<dbReference type="CDD" id="cd19673">
    <property type="entry name" value="UBR-box_UBR3"/>
    <property type="match status" value="1"/>
</dbReference>
<keyword evidence="3 9" id="KW-0479">Metal-binding</keyword>
<dbReference type="Gene3D" id="2.10.110.30">
    <property type="match status" value="1"/>
</dbReference>
<dbReference type="FunFam" id="2.10.110.30:FF:000001">
    <property type="entry name" value="E3 ubiquitin-protein ligase UBR2 isoform 1"/>
    <property type="match status" value="1"/>
</dbReference>
<feature type="compositionally biased region" description="Acidic residues" evidence="10">
    <location>
        <begin position="465"/>
        <end position="483"/>
    </location>
</feature>
<evidence type="ECO:0000256" key="2">
    <source>
        <dbReference type="ARBA" id="ARBA00022679"/>
    </source>
</evidence>
<evidence type="ECO:0000256" key="6">
    <source>
        <dbReference type="ARBA" id="ARBA00022833"/>
    </source>
</evidence>
<evidence type="ECO:0000256" key="9">
    <source>
        <dbReference type="RuleBase" id="RU366018"/>
    </source>
</evidence>
<dbReference type="PANTHER" id="PTHR21497">
    <property type="entry name" value="UBIQUITIN LIGASE E3 ALPHA-RELATED"/>
    <property type="match status" value="1"/>
</dbReference>
<dbReference type="GO" id="GO:0016567">
    <property type="term" value="P:protein ubiquitination"/>
    <property type="evidence" value="ECO:0007669"/>
    <property type="project" value="UniProtKB-UniRule"/>
</dbReference>
<dbReference type="GO" id="GO:0000151">
    <property type="term" value="C:ubiquitin ligase complex"/>
    <property type="evidence" value="ECO:0007669"/>
    <property type="project" value="TreeGrafter"/>
</dbReference>
<sequence>MTSTLTDLDEKLRRALCDHPRHFDNRFTADARTNLFETLFRALTADRPEYLRALFPNGFPDSYKLQDAQDVEEEPEYSASARGTLCGHIFKPAEVTYHCETCTDDPTAVLCSRCFAASDHDGHQLNISISAGNSGCCDCGDEEAWKRPVHCAIHTATDDFVSADSYVSALPQDLQASIRLTISRILDYFCDVIGCSPEHLRLPKSIESIKEDETRSRLSPEDYVSGDEEEANPEFCLLVWNDEKHTVREVRDQVARACGERIQFGLNKANEANDIGRSVVRHSRDLKQLTKMAKIIEQIKITVTIRSSRDTYREQMCGTIIEWLSDIAGCSIGGDHHILRRTICEELLQVWRVGSQASNAQTGRDSIDQHGLEQSRNEFRHVRRRWALSVDPIQLVLQPALIQQVEAVMDDDDDSDEADGIEIEEVDEDLIGVGEDDQGRTILQTTTFEIQHPGPDGHEPIGDPDATDDADEMDTDGDGEFMDVGERIEGDELSPPADGGVDTGALATPTPPRRADTDPRPRDRNVNFMHVPKVHSRSTKPVQEGPPAYWLMPNPELAPAGEIPDHEDLRKSIRLDYMIVYDLRLWKSARIGLRDLYISTVVKIPEFKRILGLRFSGLYTTLAQLYLIADREPDHSIVNLSLQILTTPSICQERIEKGNFLTSVMAILYTFLTNRQVGYPEEVDSTATLSFDPGAVANRRLFHFFSDLRYFLASEHVQNKIRSDVRYLSQYLDLMKLLQGICPNVRAVGEHVEYETDTWISASVLTRESNKLCRVFAETYQNSLVKPGSEDSELCDAISLTAGLTLMNAVGLERRRFEQSEIKTLVRFHQTSHRVVKFSVAQGALSFHHPLHYTLSWLLEIGKDSAASIRALKASAQNIATKIAEAPIAQQDIAIKSSITSAEDALLAMFDYPLRVCAWLAQMKANMWVRNGMSLRHQMGQYKSVPYRDVAHQRDMFLLQTALVACDPARVLASMVDRFGLTDWMSGKYAPVADCDDVQMVDLAEDLIYLLINLLSDRDTLTSVTGSPDSSLNTVRKEIAHSLCFKPLSYSDLTARLTERVQDHEKLQEILESMTKYRPPEGLHDTGLFELREEYLQELDPYNSHFSKNQRDEAENIYKKWLGKKLKKDPEDVVLEPKLHKITSEGYQELPGVCQTNLFGEIIFRSLMFVADGYTTRTGVSATRAESFLQIVLQLALIATLEDKSSEDTLGSERSSFVYNSGLSSYPDEYDVPSTVVKVMHRIWGMDEYSACRSKIRHILRLFNQKRPGAFSVATQGLDFPSGRFDTASPANFENELEEKKKASAERKARVMASFQQQQQSFMDQQGRFDWDDEELDSPDAELPSSTESRTWKFPSGLCIQCREDTSDGRLYGTFAMITDGHLLRETDLGESDFVREVLATPKDLDRNLNRDGPFGVAGNNQQMVSQMDSAGNEVKVGRQGISKGWPKDATAKGPLTSSCGHIMHFSCFENYYQSVLRRHAQQVARQHPERVTAQEFVCPLCKALANAFLPIVWKSTEQSYPATLETKLTYSQFMGEELPSLEHFANVNDEGFTRRATEVHKQNLSSFANSALESAIERSRVGDADSPLMAGSSERPELAPISELASVYLRLKGPLNILSRVTQPGIFPAKFHDGEQPNSFHLLLSSLANTISATEIAHRGREAEFGTTLLSGVPQQTLSHLQILASTVRSYAATCHVLIRGAIDEHFQQVYLSLFQKLFAHPQLGQDSTHLDTIFLDNFSHPLLLVDPFSYLVDASLVLCPLLQIDQRHMLQLALTAEILRVVIAYAHDFDGLLAIVKETSDEAFADRDETELGTYKQCLTWIEVQLLSASHPSGPETERFQKFKDSVDANGLTALARVVEKYALTFLRKAAIFFHVALGVDFPTTAGSEASLPELSRLQHFLQLPSITDILGELTEFAPSGGVKKLVSCWLADLSTYRQNERQQSELSPRYAFDVRGQSLTMSRQSSFGIRVLHPAPLELIGLPKYYDVLLEISSRKRCPNTGKELVDPALCLFCGDIFCSQSVCCQTKDGRGGCNAHVEKCSAPVGMFLFIRKCNVVLLHVMRDPNQSPPASTVALGSLLLRNSDTPPLGSFFPAPYLTKHGETDGGLRNKHQLMLSQMRYDRLVRDTWLMVNGNVWSAIARKLEGEVNNGGWETL</sequence>
<comment type="similarity">
    <text evidence="7 9">Belongs to the E3 ubiquitin-protein ligase UBR1-like family.</text>
</comment>
<accession>W2RSY9</accession>
<keyword evidence="2 9" id="KW-0808">Transferase</keyword>
<comment type="function">
    <text evidence="9">Ubiquitin ligase protein which is a component of the N-end rule pathway. Recognizes and binds to proteins bearing specific N-terminal residues that are destabilizing according to the N-end rule, leading to their ubiquitination and subsequent degradation.</text>
</comment>
<dbReference type="STRING" id="1220924.W2RSY9"/>
<evidence type="ECO:0000256" key="8">
    <source>
        <dbReference type="PROSITE-ProRule" id="PRU00508"/>
    </source>
</evidence>
<feature type="compositionally biased region" description="Basic and acidic residues" evidence="10">
    <location>
        <begin position="513"/>
        <end position="525"/>
    </location>
</feature>
<dbReference type="SMART" id="SM00396">
    <property type="entry name" value="ZnF_UBR1"/>
    <property type="match status" value="1"/>
</dbReference>
<keyword evidence="13" id="KW-1185">Reference proteome</keyword>
<dbReference type="InterPro" id="IPR055194">
    <property type="entry name" value="UBR1-like_WH"/>
</dbReference>
<dbReference type="GeneID" id="19972972"/>
<evidence type="ECO:0000256" key="5">
    <source>
        <dbReference type="ARBA" id="ARBA00022786"/>
    </source>
</evidence>
<evidence type="ECO:0000259" key="11">
    <source>
        <dbReference type="PROSITE" id="PS51157"/>
    </source>
</evidence>
<dbReference type="VEuPathDB" id="FungiDB:HMPREF1541_05633"/>
<gene>
    <name evidence="12" type="ORF">HMPREF1541_05633</name>
</gene>
<dbReference type="RefSeq" id="XP_008718195.1">
    <property type="nucleotide sequence ID" value="XM_008719973.1"/>
</dbReference>
<dbReference type="GO" id="GO:0071596">
    <property type="term" value="P:ubiquitin-dependent protein catabolic process via the N-end rule pathway"/>
    <property type="evidence" value="ECO:0007669"/>
    <property type="project" value="UniProtKB-UniRule"/>
</dbReference>
<dbReference type="GO" id="GO:0061630">
    <property type="term" value="F:ubiquitin protein ligase activity"/>
    <property type="evidence" value="ECO:0007669"/>
    <property type="project" value="UniProtKB-UniRule"/>
</dbReference>
<dbReference type="InterPro" id="IPR039164">
    <property type="entry name" value="UBR1-like"/>
</dbReference>
<dbReference type="SUPFAM" id="SSF46785">
    <property type="entry name" value="Winged helix' DNA-binding domain"/>
    <property type="match status" value="1"/>
</dbReference>
<evidence type="ECO:0000256" key="4">
    <source>
        <dbReference type="ARBA" id="ARBA00022771"/>
    </source>
</evidence>
<dbReference type="OrthoDB" id="26387at2759"/>
<reference evidence="12 13" key="1">
    <citation type="submission" date="2013-03" db="EMBL/GenBank/DDBJ databases">
        <title>The Genome Sequence of Phialophora europaea CBS 101466.</title>
        <authorList>
            <consortium name="The Broad Institute Genomics Platform"/>
            <person name="Cuomo C."/>
            <person name="de Hoog S."/>
            <person name="Gorbushina A."/>
            <person name="Walker B."/>
            <person name="Young S.K."/>
            <person name="Zeng Q."/>
            <person name="Gargeya S."/>
            <person name="Fitzgerald M."/>
            <person name="Haas B."/>
            <person name="Abouelleil A."/>
            <person name="Allen A.W."/>
            <person name="Alvarado L."/>
            <person name="Arachchi H.M."/>
            <person name="Berlin A.M."/>
            <person name="Chapman S.B."/>
            <person name="Gainer-Dewar J."/>
            <person name="Goldberg J."/>
            <person name="Griggs A."/>
            <person name="Gujja S."/>
            <person name="Hansen M."/>
            <person name="Howarth C."/>
            <person name="Imamovic A."/>
            <person name="Ireland A."/>
            <person name="Larimer J."/>
            <person name="McCowan C."/>
            <person name="Murphy C."/>
            <person name="Pearson M."/>
            <person name="Poon T.W."/>
            <person name="Priest M."/>
            <person name="Roberts A."/>
            <person name="Saif S."/>
            <person name="Shea T."/>
            <person name="Sisk P."/>
            <person name="Sykes S."/>
            <person name="Wortman J."/>
            <person name="Nusbaum C."/>
            <person name="Birren B."/>
        </authorList>
    </citation>
    <scope>NUCLEOTIDE SEQUENCE [LARGE SCALE GENOMIC DNA]</scope>
    <source>
        <strain evidence="12 13">CBS 101466</strain>
    </source>
</reference>